<dbReference type="Pfam" id="PF03690">
    <property type="entry name" value="MYG1_exonuc"/>
    <property type="match status" value="1"/>
</dbReference>
<dbReference type="PANTHER" id="PTHR11215">
    <property type="entry name" value="METAL DEPENDENT HYDROLASE - RELATED"/>
    <property type="match status" value="1"/>
</dbReference>
<dbReference type="GeneID" id="28935856"/>
<dbReference type="GO" id="GO:1901857">
    <property type="term" value="P:positive regulation of cellular respiration"/>
    <property type="evidence" value="ECO:0007669"/>
    <property type="project" value="EnsemblFungi"/>
</dbReference>
<dbReference type="VEuPathDB" id="FungiDB:T552_01061"/>
<dbReference type="GO" id="GO:0005634">
    <property type="term" value="C:nucleus"/>
    <property type="evidence" value="ECO:0007669"/>
    <property type="project" value="EnsemblFungi"/>
</dbReference>
<dbReference type="GO" id="GO:0000785">
    <property type="term" value="C:chromatin"/>
    <property type="evidence" value="ECO:0007669"/>
    <property type="project" value="EnsemblFungi"/>
</dbReference>
<dbReference type="RefSeq" id="XP_018226844.1">
    <property type="nucleotide sequence ID" value="XM_018369654.1"/>
</dbReference>
<name>A0A0W4ZNC3_PNEC8</name>
<sequence length="322" mass="37209">MSCKKIGTHNGTFHADDCLAIYMLKLLPEFKNSEIIRSRDPEILETCDIIVDVQGKYDGIKYFDHHQKYFNETFSENFKTKLSSCGLIFKHFGKRIISERLALDMNHPHVDILYVKLYESFLEALDANDNGISPYPQNIRPLFKTQLDLSSLVANFNPRWNQPSDDSILFDLFLKASEFIGSIFLDQLDYYGRAWIVARELILDAFKKRFNYDSEGRIVVFDEFLPWKSHLAQIEHEFNANGQVLYALYTDGKDWRVHAVPVTPDSFTSRKNLPEKWRGLRDKILSMECNIDDCIFVHASGFIGGNKTKEGALQMAKKALIL</sequence>
<evidence type="ECO:0000313" key="2">
    <source>
        <dbReference type="EMBL" id="KTW29857.1"/>
    </source>
</evidence>
<keyword evidence="3" id="KW-1185">Reference proteome</keyword>
<proteinExistence type="inferred from homology"/>
<accession>A0A0W4ZNC3</accession>
<comment type="similarity">
    <text evidence="1">Belongs to the MYG1 family.</text>
</comment>
<evidence type="ECO:0000313" key="3">
    <source>
        <dbReference type="Proteomes" id="UP000054454"/>
    </source>
</evidence>
<dbReference type="EMBL" id="LFVZ01000004">
    <property type="protein sequence ID" value="KTW29857.1"/>
    <property type="molecule type" value="Genomic_DNA"/>
</dbReference>
<dbReference type="InterPro" id="IPR003226">
    <property type="entry name" value="MYG1_exonuclease"/>
</dbReference>
<dbReference type="AlphaFoldDB" id="A0A0W4ZNC3"/>
<reference evidence="3" key="1">
    <citation type="journal article" date="2016" name="Nat. Commun.">
        <title>Genome analysis of three Pneumocystis species reveals adaptation mechanisms to life exclusively in mammalian hosts.</title>
        <authorList>
            <person name="Ma L."/>
            <person name="Chen Z."/>
            <person name="Huang D.W."/>
            <person name="Kutty G."/>
            <person name="Ishihara M."/>
            <person name="Wang H."/>
            <person name="Abouelleil A."/>
            <person name="Bishop L."/>
            <person name="Davey E."/>
            <person name="Deng R."/>
            <person name="Deng X."/>
            <person name="Fan L."/>
            <person name="Fantoni G."/>
            <person name="Fitzgerald M."/>
            <person name="Gogineni E."/>
            <person name="Goldberg J.M."/>
            <person name="Handley G."/>
            <person name="Hu X."/>
            <person name="Huber C."/>
            <person name="Jiao X."/>
            <person name="Jones K."/>
            <person name="Levin J.Z."/>
            <person name="Liu Y."/>
            <person name="Macdonald P."/>
            <person name="Melnikov A."/>
            <person name="Raley C."/>
            <person name="Sassi M."/>
            <person name="Sherman B.T."/>
            <person name="Song X."/>
            <person name="Sykes S."/>
            <person name="Tran B."/>
            <person name="Walsh L."/>
            <person name="Xia Y."/>
            <person name="Yang J."/>
            <person name="Young S."/>
            <person name="Zeng Q."/>
            <person name="Zheng X."/>
            <person name="Stephens R."/>
            <person name="Nusbaum C."/>
            <person name="Birren B.W."/>
            <person name="Azadi P."/>
            <person name="Lempicki R.A."/>
            <person name="Cuomo C.A."/>
            <person name="Kovacs J.A."/>
        </authorList>
    </citation>
    <scope>NUCLEOTIDE SEQUENCE [LARGE SCALE GENOMIC DNA]</scope>
    <source>
        <strain evidence="3">B80</strain>
    </source>
</reference>
<dbReference type="Proteomes" id="UP000054454">
    <property type="component" value="Unassembled WGS sequence"/>
</dbReference>
<evidence type="ECO:0000256" key="1">
    <source>
        <dbReference type="ARBA" id="ARBA00010105"/>
    </source>
</evidence>
<gene>
    <name evidence="2" type="ORF">T552_01061</name>
</gene>
<protein>
    <submittedName>
        <fullName evidence="2">Uncharacterized protein</fullName>
    </submittedName>
</protein>
<dbReference type="GO" id="GO:0005737">
    <property type="term" value="C:cytoplasm"/>
    <property type="evidence" value="ECO:0007669"/>
    <property type="project" value="TreeGrafter"/>
</dbReference>
<comment type="caution">
    <text evidence="2">The sequence shown here is derived from an EMBL/GenBank/DDBJ whole genome shotgun (WGS) entry which is preliminary data.</text>
</comment>
<dbReference type="OrthoDB" id="10265310at2759"/>
<organism evidence="2 3">
    <name type="scientific">Pneumocystis carinii (strain B80)</name>
    <name type="common">Rat pneumocystis pneumonia agent</name>
    <name type="synonym">Pneumocystis carinii f. sp. carinii</name>
    <dbReference type="NCBI Taxonomy" id="1408658"/>
    <lineage>
        <taxon>Eukaryota</taxon>
        <taxon>Fungi</taxon>
        <taxon>Dikarya</taxon>
        <taxon>Ascomycota</taxon>
        <taxon>Taphrinomycotina</taxon>
        <taxon>Pneumocystomycetes</taxon>
        <taxon>Pneumocystaceae</taxon>
        <taxon>Pneumocystis</taxon>
    </lineage>
</organism>
<dbReference type="PANTHER" id="PTHR11215:SF1">
    <property type="entry name" value="MYG1 EXONUCLEASE"/>
    <property type="match status" value="1"/>
</dbReference>